<protein>
    <submittedName>
        <fullName evidence="2">Uncharacterized protein</fullName>
    </submittedName>
</protein>
<evidence type="ECO:0000313" key="2">
    <source>
        <dbReference type="EMBL" id="TGO70261.1"/>
    </source>
</evidence>
<organism evidence="2 3">
    <name type="scientific">Botryotinia narcissicola</name>
    <dbReference type="NCBI Taxonomy" id="278944"/>
    <lineage>
        <taxon>Eukaryota</taxon>
        <taxon>Fungi</taxon>
        <taxon>Dikarya</taxon>
        <taxon>Ascomycota</taxon>
        <taxon>Pezizomycotina</taxon>
        <taxon>Leotiomycetes</taxon>
        <taxon>Helotiales</taxon>
        <taxon>Sclerotiniaceae</taxon>
        <taxon>Botryotinia</taxon>
    </lineage>
</organism>
<evidence type="ECO:0000256" key="1">
    <source>
        <dbReference type="SAM" id="MobiDB-lite"/>
    </source>
</evidence>
<comment type="caution">
    <text evidence="2">The sequence shown here is derived from an EMBL/GenBank/DDBJ whole genome shotgun (WGS) entry which is preliminary data.</text>
</comment>
<dbReference type="AlphaFoldDB" id="A0A4Z1J9A0"/>
<proteinExistence type="predicted"/>
<accession>A0A4Z1J9A0</accession>
<dbReference type="Proteomes" id="UP000297452">
    <property type="component" value="Unassembled WGS sequence"/>
</dbReference>
<feature type="compositionally biased region" description="Basic and acidic residues" evidence="1">
    <location>
        <begin position="317"/>
        <end position="356"/>
    </location>
</feature>
<name>A0A4Z1J9A0_9HELO</name>
<feature type="region of interest" description="Disordered" evidence="1">
    <location>
        <begin position="275"/>
        <end position="388"/>
    </location>
</feature>
<evidence type="ECO:0000313" key="3">
    <source>
        <dbReference type="Proteomes" id="UP000297452"/>
    </source>
</evidence>
<keyword evidence="3" id="KW-1185">Reference proteome</keyword>
<gene>
    <name evidence="2" type="ORF">BOTNAR_0002g00450</name>
</gene>
<dbReference type="EMBL" id="PQXJ01000002">
    <property type="protein sequence ID" value="TGO70261.1"/>
    <property type="molecule type" value="Genomic_DNA"/>
</dbReference>
<sequence>MYQVSSATLRNKLPDFFGAYISVNVHVNLFEGKNKQILSAKRHKASHLARLLVRNASRERSELTELQIEARSMRFGDDKGRYSIRFMAEKLDKQIPKSKFYLDLVRKFTTHYIAIYDKLFFFGSLFATRRVGYRVKWKEENKVKNSVATTSADLDPSGNQVKECAIDLYVKTYSSYATTQEQVRRWLGTLAHEMLHAFMLIFGCRGCYKPPEQTTDAGHGHAWQDAAYEIEVACDLFLSNDVNLGRWTSLSHDVENHGMPMPEERLLRKWDLIGPHPFQQTPEVPESAGKTNNDTKKSSEPSSSKQELPHRPTGKLGGEHDKLEGTGRTGERAPPRRDYRVERRDLPRSKAKEKIGSSKNSSRQDLTPAAENKPSREPDPSKRRKPLG</sequence>
<dbReference type="OrthoDB" id="5236983at2759"/>
<reference evidence="2 3" key="1">
    <citation type="submission" date="2017-12" db="EMBL/GenBank/DDBJ databases">
        <title>Comparative genomics of Botrytis spp.</title>
        <authorList>
            <person name="Valero-Jimenez C.A."/>
            <person name="Tapia P."/>
            <person name="Veloso J."/>
            <person name="Silva-Moreno E."/>
            <person name="Staats M."/>
            <person name="Valdes J.H."/>
            <person name="Van Kan J.A.L."/>
        </authorList>
    </citation>
    <scope>NUCLEOTIDE SEQUENCE [LARGE SCALE GENOMIC DNA]</scope>
    <source>
        <strain evidence="2 3">MUCL2120</strain>
    </source>
</reference>